<dbReference type="SUPFAM" id="SSF88713">
    <property type="entry name" value="Glycoside hydrolase/deacetylase"/>
    <property type="match status" value="1"/>
</dbReference>
<comment type="subunit">
    <text evidence="1">Forms a complex composed of PxpA, PxpB and PxpC.</text>
</comment>
<comment type="catalytic activity">
    <reaction evidence="1">
        <text>5-oxo-L-proline + ATP + 2 H2O = L-glutamate + ADP + phosphate + H(+)</text>
        <dbReference type="Rhea" id="RHEA:10348"/>
        <dbReference type="ChEBI" id="CHEBI:15377"/>
        <dbReference type="ChEBI" id="CHEBI:15378"/>
        <dbReference type="ChEBI" id="CHEBI:29985"/>
        <dbReference type="ChEBI" id="CHEBI:30616"/>
        <dbReference type="ChEBI" id="CHEBI:43474"/>
        <dbReference type="ChEBI" id="CHEBI:58402"/>
        <dbReference type="ChEBI" id="CHEBI:456216"/>
        <dbReference type="EC" id="3.5.2.9"/>
    </reaction>
</comment>
<dbReference type="EMBL" id="JAZKKV010000005">
    <property type="protein sequence ID" value="MEE9657648.1"/>
    <property type="molecule type" value="Genomic_DNA"/>
</dbReference>
<reference evidence="3 4" key="1">
    <citation type="submission" date="2018-10" db="EMBL/GenBank/DDBJ databases">
        <title>Horizontal transference of carbapenem resistance between Klebsiella pneumoniae and Kluyvera ascorbata during abdominal infection: a case report.</title>
        <authorList>
            <person name="Raro O.H.F."/>
            <person name="Lima-Morales D."/>
            <person name="Barth A.L."/>
            <person name="Paim T.G.S."/>
            <person name="Mott M.P."/>
            <person name="Riche C.V.W."/>
            <person name="Teixeira U.F."/>
            <person name="Waechter F."/>
            <person name="Dias C.A.G."/>
        </authorList>
    </citation>
    <scope>NUCLEOTIDE SEQUENCE [LARGE SCALE GENOMIC DNA]</scope>
    <source>
        <strain evidence="3 4">OT2</strain>
    </source>
</reference>
<dbReference type="HAMAP" id="MF_00691">
    <property type="entry name" value="PxpA"/>
    <property type="match status" value="1"/>
</dbReference>
<gene>
    <name evidence="1" type="primary">pxpA</name>
    <name evidence="3" type="ORF">EB837_25350</name>
    <name evidence="2" type="ORF">V4836_26765</name>
</gene>
<proteinExistence type="inferred from homology"/>
<dbReference type="InterPro" id="IPR005501">
    <property type="entry name" value="LamB/YcsF/PxpA-like"/>
</dbReference>
<dbReference type="Proteomes" id="UP000268051">
    <property type="component" value="Unassembled WGS sequence"/>
</dbReference>
<dbReference type="CDD" id="cd10787">
    <property type="entry name" value="LamB_YcsF_like"/>
    <property type="match status" value="1"/>
</dbReference>
<comment type="function">
    <text evidence="1">Catalyzes the cleavage of 5-oxoproline to form L-glutamate coupled to the hydrolysis of ATP to ADP and inorganic phosphate.</text>
</comment>
<keyword evidence="1" id="KW-0067">ATP-binding</keyword>
<comment type="caution">
    <text evidence="3">The sequence shown here is derived from an EMBL/GenBank/DDBJ whole genome shotgun (WGS) entry which is preliminary data.</text>
</comment>
<dbReference type="PANTHER" id="PTHR30292">
    <property type="entry name" value="UNCHARACTERIZED PROTEIN YBGL-RELATED"/>
    <property type="match status" value="1"/>
</dbReference>
<dbReference type="InterPro" id="IPR011330">
    <property type="entry name" value="Glyco_hydro/deAcase_b/a-brl"/>
</dbReference>
<dbReference type="GO" id="GO:0005524">
    <property type="term" value="F:ATP binding"/>
    <property type="evidence" value="ECO:0007669"/>
    <property type="project" value="UniProtKB-UniRule"/>
</dbReference>
<dbReference type="Proteomes" id="UP001331691">
    <property type="component" value="Unassembled WGS sequence"/>
</dbReference>
<protein>
    <recommendedName>
        <fullName evidence="1">5-oxoprolinase subunit A</fullName>
        <shortName evidence="1">5-OPase subunit A</shortName>
        <ecNumber evidence="1">3.5.2.9</ecNumber>
    </recommendedName>
    <alternativeName>
        <fullName evidence="1">5-oxoprolinase (ATP-hydrolyzing) subunit A</fullName>
    </alternativeName>
</protein>
<organism evidence="3 4">
    <name type="scientific">Kluyvera ascorbata</name>
    <dbReference type="NCBI Taxonomy" id="51288"/>
    <lineage>
        <taxon>Bacteria</taxon>
        <taxon>Pseudomonadati</taxon>
        <taxon>Pseudomonadota</taxon>
        <taxon>Gammaproteobacteria</taxon>
        <taxon>Enterobacterales</taxon>
        <taxon>Enterobacteriaceae</taxon>
        <taxon>Kluyvera</taxon>
    </lineage>
</organism>
<evidence type="ECO:0000313" key="3">
    <source>
        <dbReference type="EMBL" id="ROU09212.1"/>
    </source>
</evidence>
<keyword evidence="1" id="KW-0547">Nucleotide-binding</keyword>
<dbReference type="GO" id="GO:0017168">
    <property type="term" value="F:5-oxoprolinase (ATP-hydrolyzing) activity"/>
    <property type="evidence" value="ECO:0007669"/>
    <property type="project" value="UniProtKB-UniRule"/>
</dbReference>
<dbReference type="GO" id="GO:0005975">
    <property type="term" value="P:carbohydrate metabolic process"/>
    <property type="evidence" value="ECO:0007669"/>
    <property type="project" value="InterPro"/>
</dbReference>
<reference evidence="2 5" key="2">
    <citation type="submission" date="2023-10" db="EMBL/GenBank/DDBJ databases">
        <title>Wastewater isolates of ESBL- and carbapenemase-producing Gram-negative bacteria from New Zealand.</title>
        <authorList>
            <person name="Straub C."/>
            <person name="Weaver L."/>
            <person name="Cornelius A."/>
            <person name="Mcgill E."/>
            <person name="Dyet K."/>
            <person name="White L."/>
            <person name="Pattis I."/>
        </authorList>
    </citation>
    <scope>NUCLEOTIDE SEQUENCE [LARGE SCALE GENOMIC DNA]</scope>
    <source>
        <strain evidence="2 5">ESBL09</strain>
    </source>
</reference>
<evidence type="ECO:0000313" key="5">
    <source>
        <dbReference type="Proteomes" id="UP001331691"/>
    </source>
</evidence>
<dbReference type="Pfam" id="PF03746">
    <property type="entry name" value="LamB_YcsF"/>
    <property type="match status" value="1"/>
</dbReference>
<evidence type="ECO:0000313" key="2">
    <source>
        <dbReference type="EMBL" id="MEE9657648.1"/>
    </source>
</evidence>
<keyword evidence="5" id="KW-1185">Reference proteome</keyword>
<evidence type="ECO:0000256" key="1">
    <source>
        <dbReference type="HAMAP-Rule" id="MF_00691"/>
    </source>
</evidence>
<comment type="similarity">
    <text evidence="1">Belongs to the LamB/PxpA family.</text>
</comment>
<dbReference type="NCBIfam" id="NF003816">
    <property type="entry name" value="PRK05406.1-5"/>
    <property type="match status" value="1"/>
</dbReference>
<dbReference type="RefSeq" id="WP_040120125.1">
    <property type="nucleotide sequence ID" value="NZ_AP022667.1"/>
</dbReference>
<keyword evidence="1 2" id="KW-0378">Hydrolase</keyword>
<dbReference type="EC" id="3.5.2.9" evidence="1"/>
<evidence type="ECO:0000313" key="4">
    <source>
        <dbReference type="Proteomes" id="UP000268051"/>
    </source>
</evidence>
<dbReference type="NCBIfam" id="NF003814">
    <property type="entry name" value="PRK05406.1-3"/>
    <property type="match status" value="1"/>
</dbReference>
<dbReference type="Gene3D" id="3.20.20.370">
    <property type="entry name" value="Glycoside hydrolase/deacetylase"/>
    <property type="match status" value="1"/>
</dbReference>
<sequence length="259" mass="27381">MNTIDINSDLGESFGQWHMGDDARMLTVVSSANIACGFHAGDPAGMRATLKAAAANQVCCGAHVGYPDIQGFGRREMNMADDDLTASVIYQIGALAGLARAAGTRVSYVKPHGALYNTIAHDRRQGMAVINAIKDYNASLPLVVLAGSPLAQLAREQGLQVVAEAFADRAYHQDGTLVSRREAGAVLHDTQAIASRMVQLVREGGVVSVESVFTPISAQSICVHGDSPGAVEMAIKVRAALEQEGIQIAPFARENSNEH</sequence>
<accession>A0A3N2RP04</accession>
<dbReference type="AlphaFoldDB" id="A0A3N2RP04"/>
<dbReference type="PANTHER" id="PTHR30292:SF0">
    <property type="entry name" value="5-OXOPROLINASE SUBUNIT A"/>
    <property type="match status" value="1"/>
</dbReference>
<dbReference type="OrthoDB" id="9773478at2"/>
<dbReference type="EMBL" id="RHFN01000054">
    <property type="protein sequence ID" value="ROU09212.1"/>
    <property type="molecule type" value="Genomic_DNA"/>
</dbReference>
<name>A0A3N2RP04_9ENTR</name>